<organism evidence="1 2">
    <name type="scientific">Entomophthora muscae</name>
    <dbReference type="NCBI Taxonomy" id="34485"/>
    <lineage>
        <taxon>Eukaryota</taxon>
        <taxon>Fungi</taxon>
        <taxon>Fungi incertae sedis</taxon>
        <taxon>Zoopagomycota</taxon>
        <taxon>Entomophthoromycotina</taxon>
        <taxon>Entomophthoromycetes</taxon>
        <taxon>Entomophthorales</taxon>
        <taxon>Entomophthoraceae</taxon>
        <taxon>Entomophthora</taxon>
    </lineage>
</organism>
<sequence length="321" mass="36624">MTRPELPPNFPFSADHVLQYLNKIAFSAETTELPAPSLETLSQILNRHIKTIPFGGLGLVYYTHLDTPPSPVVNTLDPTSTRGVSVDPLAIFDKLVKQNREGYCFEHATLVRMILEFLGFTVFLTCSRIFGPEGDDYDDITHSVLIVTIEHRQYLVDAGFSHFSIFRPVPLDGEVVEAEGKTAYRIIPDPHVDATHTHPGPTIQGYRLESRIRDKAWRIVQVFNRIPYFQQDIESLNFVIVHSPKKVFNRKLILDLMIDDGYVCIFNNLLSVRVNGELVKKLVLNTEQDRREAYKTYFNIDIPSNYAEHLPKELEALLANN</sequence>
<protein>
    <submittedName>
        <fullName evidence="1">Uncharacterized protein</fullName>
    </submittedName>
</protein>
<evidence type="ECO:0000313" key="2">
    <source>
        <dbReference type="Proteomes" id="UP001165960"/>
    </source>
</evidence>
<name>A0ACC2S2Y7_9FUNG</name>
<dbReference type="Proteomes" id="UP001165960">
    <property type="component" value="Unassembled WGS sequence"/>
</dbReference>
<evidence type="ECO:0000313" key="1">
    <source>
        <dbReference type="EMBL" id="KAJ9056597.1"/>
    </source>
</evidence>
<comment type="caution">
    <text evidence="1">The sequence shown here is derived from an EMBL/GenBank/DDBJ whole genome shotgun (WGS) entry which is preliminary data.</text>
</comment>
<keyword evidence="2" id="KW-1185">Reference proteome</keyword>
<proteinExistence type="predicted"/>
<reference evidence="1" key="1">
    <citation type="submission" date="2022-04" db="EMBL/GenBank/DDBJ databases">
        <title>Genome of the entomopathogenic fungus Entomophthora muscae.</title>
        <authorList>
            <person name="Elya C."/>
            <person name="Lovett B.R."/>
            <person name="Lee E."/>
            <person name="Macias A.M."/>
            <person name="Hajek A.E."/>
            <person name="De Bivort B.L."/>
            <person name="Kasson M.T."/>
            <person name="De Fine Licht H.H."/>
            <person name="Stajich J.E."/>
        </authorList>
    </citation>
    <scope>NUCLEOTIDE SEQUENCE</scope>
    <source>
        <strain evidence="1">Berkeley</strain>
    </source>
</reference>
<gene>
    <name evidence="1" type="ORF">DSO57_1031352</name>
</gene>
<accession>A0ACC2S2Y7</accession>
<dbReference type="EMBL" id="QTSX02005904">
    <property type="protein sequence ID" value="KAJ9056597.1"/>
    <property type="molecule type" value="Genomic_DNA"/>
</dbReference>